<dbReference type="PANTHER" id="PTHR43031">
    <property type="entry name" value="FAD-DEPENDENT OXIDOREDUCTASE"/>
    <property type="match status" value="1"/>
</dbReference>
<dbReference type="AlphaFoldDB" id="A0A4Q7YQQ1"/>
<dbReference type="RefSeq" id="WP_130417405.1">
    <property type="nucleotide sequence ID" value="NZ_SHKW01000001.1"/>
</dbReference>
<accession>A0A4Q7YQQ1</accession>
<dbReference type="OrthoDB" id="9800872at2"/>
<name>A0A4Q7YQQ1_9BACT</name>
<proteinExistence type="predicted"/>
<evidence type="ECO:0000313" key="3">
    <source>
        <dbReference type="Proteomes" id="UP000292958"/>
    </source>
</evidence>
<evidence type="ECO:0000313" key="2">
    <source>
        <dbReference type="EMBL" id="RZU39149.1"/>
    </source>
</evidence>
<keyword evidence="3" id="KW-1185">Reference proteome</keyword>
<protein>
    <submittedName>
        <fullName evidence="2">Rhodanese-related sulfurtransferase</fullName>
    </submittedName>
</protein>
<dbReference type="SMART" id="SM00450">
    <property type="entry name" value="RHOD"/>
    <property type="match status" value="2"/>
</dbReference>
<dbReference type="CDD" id="cd00158">
    <property type="entry name" value="RHOD"/>
    <property type="match status" value="2"/>
</dbReference>
<dbReference type="InterPro" id="IPR050229">
    <property type="entry name" value="GlpE_sulfurtransferase"/>
</dbReference>
<reference evidence="2 3" key="1">
    <citation type="submission" date="2019-02" db="EMBL/GenBank/DDBJ databases">
        <title>Genomic Encyclopedia of Archaeal and Bacterial Type Strains, Phase II (KMG-II): from individual species to whole genera.</title>
        <authorList>
            <person name="Goeker M."/>
        </authorList>
    </citation>
    <scope>NUCLEOTIDE SEQUENCE [LARGE SCALE GENOMIC DNA]</scope>
    <source>
        <strain evidence="2 3">DSM 18101</strain>
    </source>
</reference>
<dbReference type="InterPro" id="IPR036873">
    <property type="entry name" value="Rhodanese-like_dom_sf"/>
</dbReference>
<evidence type="ECO:0000259" key="1">
    <source>
        <dbReference type="PROSITE" id="PS50206"/>
    </source>
</evidence>
<feature type="domain" description="Rhodanese" evidence="1">
    <location>
        <begin position="22"/>
        <end position="113"/>
    </location>
</feature>
<comment type="caution">
    <text evidence="2">The sequence shown here is derived from an EMBL/GenBank/DDBJ whole genome shotgun (WGS) entry which is preliminary data.</text>
</comment>
<dbReference type="InterPro" id="IPR001763">
    <property type="entry name" value="Rhodanese-like_dom"/>
</dbReference>
<dbReference type="PROSITE" id="PS50206">
    <property type="entry name" value="RHODANESE_3"/>
    <property type="match status" value="2"/>
</dbReference>
<organism evidence="2 3">
    <name type="scientific">Edaphobacter modestus</name>
    <dbReference type="NCBI Taxonomy" id="388466"/>
    <lineage>
        <taxon>Bacteria</taxon>
        <taxon>Pseudomonadati</taxon>
        <taxon>Acidobacteriota</taxon>
        <taxon>Terriglobia</taxon>
        <taxon>Terriglobales</taxon>
        <taxon>Acidobacteriaceae</taxon>
        <taxon>Edaphobacter</taxon>
    </lineage>
</organism>
<gene>
    <name evidence="2" type="ORF">BDD14_0490</name>
</gene>
<keyword evidence="2" id="KW-0808">Transferase</keyword>
<dbReference type="EMBL" id="SHKW01000001">
    <property type="protein sequence ID" value="RZU39149.1"/>
    <property type="molecule type" value="Genomic_DNA"/>
</dbReference>
<feature type="domain" description="Rhodanese" evidence="1">
    <location>
        <begin position="133"/>
        <end position="218"/>
    </location>
</feature>
<dbReference type="Gene3D" id="3.40.250.10">
    <property type="entry name" value="Rhodanese-like domain"/>
    <property type="match status" value="2"/>
</dbReference>
<sequence length="239" mass="26483">MVHLSESSQLQQLTAAQLGQEKRRGILILDTRPTEEFASFHIPGSMQIGLMGSLASWAAILIRSSERILLVVENANCAQEAHSRLARVGLENVVDYTVANKQQWQQHGLELTSMPIYRCEDVCHTLRANLSPQLIDVRSWAEWLQGHLPGAISMPLLELSVSGHTVSLTRSQPILVYCQEEYRATIAASMLLRDHVGDIGILNGGVQEWQACSMPLETPRDKRIGSTPTVLGELPDKNL</sequence>
<dbReference type="Proteomes" id="UP000292958">
    <property type="component" value="Unassembled WGS sequence"/>
</dbReference>
<dbReference type="SUPFAM" id="SSF52821">
    <property type="entry name" value="Rhodanese/Cell cycle control phosphatase"/>
    <property type="match status" value="2"/>
</dbReference>
<dbReference type="Pfam" id="PF00581">
    <property type="entry name" value="Rhodanese"/>
    <property type="match status" value="2"/>
</dbReference>
<dbReference type="GO" id="GO:0016740">
    <property type="term" value="F:transferase activity"/>
    <property type="evidence" value="ECO:0007669"/>
    <property type="project" value="UniProtKB-KW"/>
</dbReference>
<dbReference type="PANTHER" id="PTHR43031:SF1">
    <property type="entry name" value="PYRIDINE NUCLEOTIDE-DISULPHIDE OXIDOREDUCTASE"/>
    <property type="match status" value="1"/>
</dbReference>